<dbReference type="GO" id="GO:0055085">
    <property type="term" value="P:transmembrane transport"/>
    <property type="evidence" value="ECO:0007669"/>
    <property type="project" value="InterPro"/>
</dbReference>
<dbReference type="RefSeq" id="WP_141608459.1">
    <property type="nucleotide sequence ID" value="NZ_VIGC02000002.1"/>
</dbReference>
<dbReference type="PANTHER" id="PTHR30193:SF37">
    <property type="entry name" value="INNER MEMBRANE ABC TRANSPORTER PERMEASE PROTEIN YCJO"/>
    <property type="match status" value="1"/>
</dbReference>
<sequence>MSTIMSDSPTAVRPQPGWQRRVERWIGSEWFTAYTFLLVPMLIFIAIKFYPVLYNIVLSFTNYDLFSPMKFTGLANYRWVFTTEVTLKAIRNTILFTVGSVPLGTALALVVAVLLDQPIRGRIIFRTIYYLPVVTSVVVSSLIWKWIFNPQVGLLNYFLGLVGIPPQQWLYDPKLALPSLIIVTLWAALGANMVIFLAGLQDIPTELYEAARIDGAKNWQIFAFITVPLLRPIILFVVVTYSIGIFRSFGLIFILTQGGPLLTTNTLVWEVYMNAFGYLRLGRAGAISMVLLATILLITILNFRLLREEN</sequence>
<dbReference type="GO" id="GO:0005886">
    <property type="term" value="C:plasma membrane"/>
    <property type="evidence" value="ECO:0007669"/>
    <property type="project" value="UniProtKB-SubCell"/>
</dbReference>
<evidence type="ECO:0000313" key="10">
    <source>
        <dbReference type="Proteomes" id="UP000317371"/>
    </source>
</evidence>
<accession>A0A540VLW5</accession>
<keyword evidence="2 7" id="KW-0813">Transport</keyword>
<keyword evidence="10" id="KW-1185">Reference proteome</keyword>
<proteinExistence type="inferred from homology"/>
<evidence type="ECO:0000256" key="1">
    <source>
        <dbReference type="ARBA" id="ARBA00004651"/>
    </source>
</evidence>
<dbReference type="EMBL" id="VIGC01000002">
    <property type="protein sequence ID" value="TQE97732.1"/>
    <property type="molecule type" value="Genomic_DNA"/>
</dbReference>
<feature type="domain" description="ABC transmembrane type-1" evidence="8">
    <location>
        <begin position="90"/>
        <end position="302"/>
    </location>
</feature>
<keyword evidence="4 7" id="KW-0812">Transmembrane</keyword>
<feature type="transmembrane region" description="Helical" evidence="7">
    <location>
        <begin position="284"/>
        <end position="305"/>
    </location>
</feature>
<evidence type="ECO:0000256" key="5">
    <source>
        <dbReference type="ARBA" id="ARBA00022989"/>
    </source>
</evidence>
<dbReference type="InParanoid" id="A0A540VLW5"/>
<dbReference type="Gene3D" id="1.10.3720.10">
    <property type="entry name" value="MetI-like"/>
    <property type="match status" value="1"/>
</dbReference>
<organism evidence="9 10">
    <name type="scientific">Litorilinea aerophila</name>
    <dbReference type="NCBI Taxonomy" id="1204385"/>
    <lineage>
        <taxon>Bacteria</taxon>
        <taxon>Bacillati</taxon>
        <taxon>Chloroflexota</taxon>
        <taxon>Caldilineae</taxon>
        <taxon>Caldilineales</taxon>
        <taxon>Caldilineaceae</taxon>
        <taxon>Litorilinea</taxon>
    </lineage>
</organism>
<dbReference type="PROSITE" id="PS50928">
    <property type="entry name" value="ABC_TM1"/>
    <property type="match status" value="1"/>
</dbReference>
<feature type="transmembrane region" description="Helical" evidence="7">
    <location>
        <begin position="127"/>
        <end position="147"/>
    </location>
</feature>
<dbReference type="CDD" id="cd06261">
    <property type="entry name" value="TM_PBP2"/>
    <property type="match status" value="1"/>
</dbReference>
<protein>
    <submittedName>
        <fullName evidence="9">Sugar ABC transporter permease</fullName>
    </submittedName>
</protein>
<evidence type="ECO:0000313" key="9">
    <source>
        <dbReference type="EMBL" id="TQE97732.1"/>
    </source>
</evidence>
<dbReference type="Pfam" id="PF00528">
    <property type="entry name" value="BPD_transp_1"/>
    <property type="match status" value="1"/>
</dbReference>
<keyword evidence="6 7" id="KW-0472">Membrane</keyword>
<evidence type="ECO:0000256" key="2">
    <source>
        <dbReference type="ARBA" id="ARBA00022448"/>
    </source>
</evidence>
<evidence type="ECO:0000259" key="8">
    <source>
        <dbReference type="PROSITE" id="PS50928"/>
    </source>
</evidence>
<comment type="caution">
    <text evidence="9">The sequence shown here is derived from an EMBL/GenBank/DDBJ whole genome shotgun (WGS) entry which is preliminary data.</text>
</comment>
<dbReference type="InterPro" id="IPR035906">
    <property type="entry name" value="MetI-like_sf"/>
</dbReference>
<dbReference type="PANTHER" id="PTHR30193">
    <property type="entry name" value="ABC TRANSPORTER PERMEASE PROTEIN"/>
    <property type="match status" value="1"/>
</dbReference>
<evidence type="ECO:0000256" key="3">
    <source>
        <dbReference type="ARBA" id="ARBA00022475"/>
    </source>
</evidence>
<dbReference type="OrthoDB" id="9779462at2"/>
<dbReference type="InterPro" id="IPR000515">
    <property type="entry name" value="MetI-like"/>
</dbReference>
<keyword evidence="5 7" id="KW-1133">Transmembrane helix</keyword>
<name>A0A540VLW5_9CHLR</name>
<feature type="transmembrane region" description="Helical" evidence="7">
    <location>
        <begin position="94"/>
        <end position="115"/>
    </location>
</feature>
<reference evidence="9 10" key="1">
    <citation type="submission" date="2019-06" db="EMBL/GenBank/DDBJ databases">
        <title>Genome sequence of Litorilinea aerophila BAA-2444.</title>
        <authorList>
            <person name="Maclea K.S."/>
            <person name="Maurais E.G."/>
            <person name="Iannazzi L.C."/>
        </authorList>
    </citation>
    <scope>NUCLEOTIDE SEQUENCE [LARGE SCALE GENOMIC DNA]</scope>
    <source>
        <strain evidence="9 10">ATCC BAA-2444</strain>
    </source>
</reference>
<evidence type="ECO:0000256" key="4">
    <source>
        <dbReference type="ARBA" id="ARBA00022692"/>
    </source>
</evidence>
<dbReference type="Proteomes" id="UP000317371">
    <property type="component" value="Unassembled WGS sequence"/>
</dbReference>
<dbReference type="SUPFAM" id="SSF161098">
    <property type="entry name" value="MetI-like"/>
    <property type="match status" value="1"/>
</dbReference>
<comment type="subcellular location">
    <subcellularLocation>
        <location evidence="1 7">Cell membrane</location>
        <topology evidence="1 7">Multi-pass membrane protein</topology>
    </subcellularLocation>
</comment>
<keyword evidence="3" id="KW-1003">Cell membrane</keyword>
<evidence type="ECO:0000256" key="7">
    <source>
        <dbReference type="RuleBase" id="RU363032"/>
    </source>
</evidence>
<dbReference type="AlphaFoldDB" id="A0A540VLW5"/>
<feature type="transmembrane region" description="Helical" evidence="7">
    <location>
        <begin position="30"/>
        <end position="50"/>
    </location>
</feature>
<comment type="similarity">
    <text evidence="7">Belongs to the binding-protein-dependent transport system permease family.</text>
</comment>
<dbReference type="FunCoup" id="A0A540VLW5">
    <property type="interactions" value="80"/>
</dbReference>
<dbReference type="InterPro" id="IPR051393">
    <property type="entry name" value="ABC_transporter_permease"/>
</dbReference>
<feature type="transmembrane region" description="Helical" evidence="7">
    <location>
        <begin position="221"/>
        <end position="243"/>
    </location>
</feature>
<feature type="transmembrane region" description="Helical" evidence="7">
    <location>
        <begin position="175"/>
        <end position="200"/>
    </location>
</feature>
<evidence type="ECO:0000256" key="6">
    <source>
        <dbReference type="ARBA" id="ARBA00023136"/>
    </source>
</evidence>
<gene>
    <name evidence="9" type="ORF">FKZ61_02345</name>
</gene>